<evidence type="ECO:0000313" key="1">
    <source>
        <dbReference type="EMBL" id="QSL92346.1"/>
    </source>
</evidence>
<dbReference type="AlphaFoldDB" id="A0ABD7DV27"/>
<sequence length="69" mass="8281">MVRQYSATLRIQTPLFGIDAQEFAHVTLHDWLQLQQRQVQMSDSKQDKIAAETARREYRKLRERPGYLY</sequence>
<organism evidence="1 2">
    <name type="scientific">Ectopseudomonas toyotomiensis</name>
    <dbReference type="NCBI Taxonomy" id="554344"/>
    <lineage>
        <taxon>Bacteria</taxon>
        <taxon>Pseudomonadati</taxon>
        <taxon>Pseudomonadota</taxon>
        <taxon>Gammaproteobacteria</taxon>
        <taxon>Pseudomonadales</taxon>
        <taxon>Pseudomonadaceae</taxon>
        <taxon>Ectopseudomonas</taxon>
    </lineage>
</organism>
<evidence type="ECO:0000313" key="2">
    <source>
        <dbReference type="Proteomes" id="UP000663658"/>
    </source>
</evidence>
<reference evidence="1 2" key="1">
    <citation type="submission" date="2021-02" db="EMBL/GenBank/DDBJ databases">
        <title>Whole genome sequencing of Pseudomonas alcaliphila strain SM2.</title>
        <authorList>
            <person name="Alshamsi M.S."/>
            <person name="Sudalaimuthuasari N."/>
            <person name="Kundu B."/>
            <person name="AlMaskari R.S."/>
            <person name="Elmahi Y."/>
            <person name="Mundra S."/>
            <person name="Chandran S."/>
            <person name="Malik S."/>
            <person name="Hazzouri K.M."/>
            <person name="Amiri K.M.A."/>
        </authorList>
    </citation>
    <scope>NUCLEOTIDE SEQUENCE [LARGE SCALE GENOMIC DNA]</scope>
    <source>
        <strain evidence="1 2">SM2</strain>
    </source>
</reference>
<gene>
    <name evidence="1" type="ORF">JWV26_21795</name>
</gene>
<dbReference type="EMBL" id="CP070505">
    <property type="protein sequence ID" value="QSL92346.1"/>
    <property type="molecule type" value="Genomic_DNA"/>
</dbReference>
<dbReference type="RefSeq" id="WP_079783796.1">
    <property type="nucleotide sequence ID" value="NZ_CP070505.1"/>
</dbReference>
<dbReference type="KEGG" id="pty:JWV26_21795"/>
<protein>
    <submittedName>
        <fullName evidence="1">Uncharacterized protein</fullName>
    </submittedName>
</protein>
<name>A0ABD7DV27_9GAMM</name>
<proteinExistence type="predicted"/>
<dbReference type="Proteomes" id="UP000663658">
    <property type="component" value="Chromosome"/>
</dbReference>
<accession>A0ABD7DV27</accession>